<accession>K8EQ64</accession>
<dbReference type="AlphaFoldDB" id="K8EQ64"/>
<reference evidence="3" key="1">
    <citation type="journal article" date="2013" name="Genome Announc.">
        <title>Complete Chromosome Sequence of Carnobacterium maltaromaticum LMA 28.</title>
        <authorList>
            <person name="Cailliez-Grimal C."/>
            <person name="Chaillou S."/>
            <person name="Anba-Mondoloni J."/>
            <person name="Loux V."/>
            <person name="Afzal M.I."/>
            <person name="Rahman A."/>
            <person name="Kergourlay G."/>
            <person name="Champomier-Verges M.C."/>
            <person name="Zagorec M."/>
            <person name="Dalgaard P."/>
            <person name="Leisner J.J."/>
            <person name="Prevost H."/>
            <person name="Revol-Junelles A.M."/>
            <person name="Borges F."/>
        </authorList>
    </citation>
    <scope>NUCLEOTIDE SEQUENCE</scope>
    <source>
        <strain evidence="3">LMA28</strain>
    </source>
</reference>
<feature type="signal peptide" evidence="1">
    <location>
        <begin position="1"/>
        <end position="25"/>
    </location>
</feature>
<protein>
    <submittedName>
        <fullName evidence="2">Firmicute eSAT-6 secretion system EssA family protein</fullName>
    </submittedName>
</protein>
<keyword evidence="1" id="KW-0732">Signal</keyword>
<sequence length="158" mass="17774">MMLKKSIRFFILGSFFLVPSCFVFAETKLEPNGLEIKADRLEQENTSNNTESTATDAFFNEATMERYNEIKTRKKEKIKQEKEEFFLTPSKKVELYSATDFFTEPEEESLMQHESTAVAKNETSTTNETKSALLLSGSGLGILLTGAAVSVSNYRKGV</sequence>
<proteinExistence type="predicted"/>
<evidence type="ECO:0000313" key="3">
    <source>
        <dbReference type="Proteomes" id="UP000000212"/>
    </source>
</evidence>
<dbReference type="HOGENOM" id="CLU_1666226_0_0_9"/>
<gene>
    <name evidence="2" type="ORF">BN424_1224</name>
</gene>
<name>K8EQ64_CARML</name>
<organism evidence="2 3">
    <name type="scientific">Carnobacterium maltaromaticum LMA28</name>
    <dbReference type="NCBI Taxonomy" id="1234679"/>
    <lineage>
        <taxon>Bacteria</taxon>
        <taxon>Bacillati</taxon>
        <taxon>Bacillota</taxon>
        <taxon>Bacilli</taxon>
        <taxon>Lactobacillales</taxon>
        <taxon>Carnobacteriaceae</taxon>
        <taxon>Carnobacterium</taxon>
    </lineage>
</organism>
<dbReference type="STRING" id="1234679.BN424_1224"/>
<dbReference type="Proteomes" id="UP000000212">
    <property type="component" value="Chromosome"/>
</dbReference>
<feature type="chain" id="PRO_5003919564" evidence="1">
    <location>
        <begin position="26"/>
        <end position="158"/>
    </location>
</feature>
<keyword evidence="3" id="KW-1185">Reference proteome</keyword>
<dbReference type="KEGG" id="cml:BN424_1224"/>
<evidence type="ECO:0000256" key="1">
    <source>
        <dbReference type="SAM" id="SignalP"/>
    </source>
</evidence>
<dbReference type="EMBL" id="HE999757">
    <property type="protein sequence ID" value="CCO10666.2"/>
    <property type="molecule type" value="Genomic_DNA"/>
</dbReference>
<evidence type="ECO:0000313" key="2">
    <source>
        <dbReference type="EMBL" id="CCO10666.2"/>
    </source>
</evidence>